<accession>A0A8H7V258</accession>
<feature type="transmembrane region" description="Helical" evidence="5">
    <location>
        <begin position="86"/>
        <end position="106"/>
    </location>
</feature>
<proteinExistence type="predicted"/>
<dbReference type="PANTHER" id="PTHR31465">
    <property type="entry name" value="PROTEIN RTA1-RELATED"/>
    <property type="match status" value="1"/>
</dbReference>
<evidence type="ECO:0000256" key="2">
    <source>
        <dbReference type="ARBA" id="ARBA00022692"/>
    </source>
</evidence>
<keyword evidence="4 5" id="KW-0472">Membrane</keyword>
<evidence type="ECO:0000256" key="5">
    <source>
        <dbReference type="SAM" id="Phobius"/>
    </source>
</evidence>
<reference evidence="6" key="1">
    <citation type="submission" date="2020-12" db="EMBL/GenBank/DDBJ databases">
        <title>Metabolic potential, ecology and presence of endohyphal bacteria is reflected in genomic diversity of Mucoromycotina.</title>
        <authorList>
            <person name="Muszewska A."/>
            <person name="Okrasinska A."/>
            <person name="Steczkiewicz K."/>
            <person name="Drgas O."/>
            <person name="Orlowska M."/>
            <person name="Perlinska-Lenart U."/>
            <person name="Aleksandrzak-Piekarczyk T."/>
            <person name="Szatraj K."/>
            <person name="Zielenkiewicz U."/>
            <person name="Pilsyk S."/>
            <person name="Malc E."/>
            <person name="Mieczkowski P."/>
            <person name="Kruszewska J.S."/>
            <person name="Biernat P."/>
            <person name="Pawlowska J."/>
        </authorList>
    </citation>
    <scope>NUCLEOTIDE SEQUENCE</scope>
    <source>
        <strain evidence="6">CBS 226.32</strain>
    </source>
</reference>
<evidence type="ECO:0000256" key="4">
    <source>
        <dbReference type="ARBA" id="ARBA00023136"/>
    </source>
</evidence>
<dbReference type="Pfam" id="PF04479">
    <property type="entry name" value="RTA1"/>
    <property type="match status" value="1"/>
</dbReference>
<feature type="transmembrane region" description="Helical" evidence="5">
    <location>
        <begin position="126"/>
        <end position="143"/>
    </location>
</feature>
<gene>
    <name evidence="6" type="ORF">INT46_001306</name>
</gene>
<feature type="transmembrane region" description="Helical" evidence="5">
    <location>
        <begin position="22"/>
        <end position="41"/>
    </location>
</feature>
<dbReference type="EMBL" id="JAEPRC010000380">
    <property type="protein sequence ID" value="KAG2198699.1"/>
    <property type="molecule type" value="Genomic_DNA"/>
</dbReference>
<protein>
    <submittedName>
        <fullName evidence="6">Uncharacterized protein</fullName>
    </submittedName>
</protein>
<dbReference type="AlphaFoldDB" id="A0A8H7V258"/>
<evidence type="ECO:0000313" key="6">
    <source>
        <dbReference type="EMBL" id="KAG2198699.1"/>
    </source>
</evidence>
<sequence>MSTTFSASDTNAMHFFHYIPNFSLPIVSMIVYGVFTIYFAIQTHRSKSRRFVCKNTTLGSYIGMELFLLLAPNALALANYKSTGEAILLLSNCLFFSSFAVITAHVHRNPEYQYQIQGQTNPKGKLARCLYITLILLSFRSIYRVEEYVGGFDNSIASAEWTFYVFDTLAITIDFVVYSVFFIGNHLPKHNEEDITLAKTNSFDSAADLEKTFVVFDNRV</sequence>
<comment type="caution">
    <text evidence="6">The sequence shown here is derived from an EMBL/GenBank/DDBJ whole genome shotgun (WGS) entry which is preliminary data.</text>
</comment>
<dbReference type="GO" id="GO:0016020">
    <property type="term" value="C:membrane"/>
    <property type="evidence" value="ECO:0007669"/>
    <property type="project" value="UniProtKB-SubCell"/>
</dbReference>
<comment type="subcellular location">
    <subcellularLocation>
        <location evidence="1">Membrane</location>
        <topology evidence="1">Multi-pass membrane protein</topology>
    </subcellularLocation>
</comment>
<keyword evidence="3 5" id="KW-1133">Transmembrane helix</keyword>
<name>A0A8H7V258_9FUNG</name>
<dbReference type="PANTHER" id="PTHR31465:SF1">
    <property type="entry name" value="PROTEIN RTA1-RELATED"/>
    <property type="match status" value="1"/>
</dbReference>
<evidence type="ECO:0000313" key="7">
    <source>
        <dbReference type="Proteomes" id="UP000650833"/>
    </source>
</evidence>
<dbReference type="Proteomes" id="UP000650833">
    <property type="component" value="Unassembled WGS sequence"/>
</dbReference>
<dbReference type="InterPro" id="IPR007568">
    <property type="entry name" value="RTA1"/>
</dbReference>
<feature type="transmembrane region" description="Helical" evidence="5">
    <location>
        <begin position="61"/>
        <end position="80"/>
    </location>
</feature>
<keyword evidence="7" id="KW-1185">Reference proteome</keyword>
<feature type="transmembrane region" description="Helical" evidence="5">
    <location>
        <begin position="163"/>
        <end position="183"/>
    </location>
</feature>
<evidence type="ECO:0000256" key="1">
    <source>
        <dbReference type="ARBA" id="ARBA00004141"/>
    </source>
</evidence>
<keyword evidence="2 5" id="KW-0812">Transmembrane</keyword>
<evidence type="ECO:0000256" key="3">
    <source>
        <dbReference type="ARBA" id="ARBA00022989"/>
    </source>
</evidence>
<dbReference type="OrthoDB" id="3358017at2759"/>
<organism evidence="6 7">
    <name type="scientific">Mucor plumbeus</name>
    <dbReference type="NCBI Taxonomy" id="97098"/>
    <lineage>
        <taxon>Eukaryota</taxon>
        <taxon>Fungi</taxon>
        <taxon>Fungi incertae sedis</taxon>
        <taxon>Mucoromycota</taxon>
        <taxon>Mucoromycotina</taxon>
        <taxon>Mucoromycetes</taxon>
        <taxon>Mucorales</taxon>
        <taxon>Mucorineae</taxon>
        <taxon>Mucoraceae</taxon>
        <taxon>Mucor</taxon>
    </lineage>
</organism>